<evidence type="ECO:0000313" key="1">
    <source>
        <dbReference type="EMBL" id="SEO37412.1"/>
    </source>
</evidence>
<dbReference type="EMBL" id="FODE01000082">
    <property type="protein sequence ID" value="SEO37412.1"/>
    <property type="molecule type" value="Genomic_DNA"/>
</dbReference>
<gene>
    <name evidence="1" type="ORF">SAMN04489859_10824</name>
</gene>
<dbReference type="AlphaFoldDB" id="A0A1H8P6C8"/>
<accession>A0A1H8P6C8</accession>
<protein>
    <submittedName>
        <fullName evidence="1">Uncharacterized protein</fullName>
    </submittedName>
</protein>
<sequence>MSEFLTGADLSDKISGLVGGRNVRCAVAYWGDHRGVVVPNGDWRPQGLTPNLEASMATQNWKASRESVLTAFGILPGGFDAATTGPMVREVQRHLAG</sequence>
<proteinExistence type="predicted"/>
<dbReference type="Proteomes" id="UP000199054">
    <property type="component" value="Unassembled WGS sequence"/>
</dbReference>
<reference evidence="1 2" key="1">
    <citation type="submission" date="2016-10" db="EMBL/GenBank/DDBJ databases">
        <authorList>
            <person name="de Groot N.N."/>
        </authorList>
    </citation>
    <scope>NUCLEOTIDE SEQUENCE [LARGE SCALE GENOMIC DNA]</scope>
    <source>
        <strain evidence="1 2">DSM 8512</strain>
    </source>
</reference>
<name>A0A1H8P6C8_9RHOB</name>
<organism evidence="1 2">
    <name type="scientific">Paracoccus alcaliphilus</name>
    <dbReference type="NCBI Taxonomy" id="34002"/>
    <lineage>
        <taxon>Bacteria</taxon>
        <taxon>Pseudomonadati</taxon>
        <taxon>Pseudomonadota</taxon>
        <taxon>Alphaproteobacteria</taxon>
        <taxon>Rhodobacterales</taxon>
        <taxon>Paracoccaceae</taxon>
        <taxon>Paracoccus</taxon>
    </lineage>
</organism>
<dbReference type="OrthoDB" id="7605001at2"/>
<evidence type="ECO:0000313" key="2">
    <source>
        <dbReference type="Proteomes" id="UP000199054"/>
    </source>
</evidence>
<dbReference type="STRING" id="34002.SAMN04489859_10824"/>
<keyword evidence="2" id="KW-1185">Reference proteome</keyword>
<dbReference type="RefSeq" id="WP_139208304.1">
    <property type="nucleotide sequence ID" value="NZ_CP067124.1"/>
</dbReference>